<dbReference type="GO" id="GO:0005524">
    <property type="term" value="F:ATP binding"/>
    <property type="evidence" value="ECO:0007669"/>
    <property type="project" value="UniProtKB-KW"/>
</dbReference>
<keyword evidence="2" id="KW-0378">Hydrolase</keyword>
<dbReference type="PANTHER" id="PTHR11070:SF2">
    <property type="entry name" value="ATP-DEPENDENT DNA HELICASE SRS2"/>
    <property type="match status" value="1"/>
</dbReference>
<feature type="domain" description="UvrD-like helicase C-terminal" evidence="11">
    <location>
        <begin position="282"/>
        <end position="365"/>
    </location>
</feature>
<dbReference type="Pfam" id="PF13361">
    <property type="entry name" value="UvrD_C"/>
    <property type="match status" value="1"/>
</dbReference>
<keyword evidence="13" id="KW-0540">Nuclease</keyword>
<evidence type="ECO:0000256" key="2">
    <source>
        <dbReference type="ARBA" id="ARBA00022801"/>
    </source>
</evidence>
<dbReference type="SUPFAM" id="SSF52540">
    <property type="entry name" value="P-loop containing nucleoside triphosphate hydrolases"/>
    <property type="match status" value="1"/>
</dbReference>
<dbReference type="AlphaFoldDB" id="A0AA96DFJ2"/>
<reference evidence="13" key="1">
    <citation type="submission" date="2023-09" db="EMBL/GenBank/DDBJ databases">
        <title>Arcobacter tbilisiensis sp. nov. isolated from chicken meat in Tbilisi, Georgia.</title>
        <authorList>
            <person name="Matthias R."/>
            <person name="Zautner A.E."/>
        </authorList>
    </citation>
    <scope>NUCLEOTIDE SEQUENCE</scope>
    <source>
        <strain evidence="13">LEO 74</strain>
    </source>
</reference>
<dbReference type="PANTHER" id="PTHR11070">
    <property type="entry name" value="UVRD / RECB / PCRA DNA HELICASE FAMILY MEMBER"/>
    <property type="match status" value="1"/>
</dbReference>
<keyword evidence="1" id="KW-0547">Nucleotide-binding</keyword>
<gene>
    <name evidence="12" type="ORF">RJG52_10620</name>
    <name evidence="13" type="ORF">RJG55_10615</name>
</gene>
<keyword evidence="4" id="KW-0067">ATP-binding</keyword>
<evidence type="ECO:0000256" key="7">
    <source>
        <dbReference type="ARBA" id="ARBA00034808"/>
    </source>
</evidence>
<dbReference type="EMBL" id="CP134844">
    <property type="protein sequence ID" value="WNL12346.1"/>
    <property type="molecule type" value="Genomic_DNA"/>
</dbReference>
<evidence type="ECO:0000256" key="4">
    <source>
        <dbReference type="ARBA" id="ARBA00022840"/>
    </source>
</evidence>
<keyword evidence="13" id="KW-0269">Exonuclease</keyword>
<name>A0AA96DFJ2_9BACT</name>
<protein>
    <recommendedName>
        <fullName evidence="7">DNA 3'-5' helicase</fullName>
        <ecNumber evidence="7">5.6.2.4</ecNumber>
    </recommendedName>
    <alternativeName>
        <fullName evidence="8">DNA 3'-5' helicase II</fullName>
    </alternativeName>
</protein>
<evidence type="ECO:0000256" key="9">
    <source>
        <dbReference type="ARBA" id="ARBA00048988"/>
    </source>
</evidence>
<comment type="catalytic activity">
    <reaction evidence="9">
        <text>ATP + H2O = ADP + phosphate + H(+)</text>
        <dbReference type="Rhea" id="RHEA:13065"/>
        <dbReference type="ChEBI" id="CHEBI:15377"/>
        <dbReference type="ChEBI" id="CHEBI:15378"/>
        <dbReference type="ChEBI" id="CHEBI:30616"/>
        <dbReference type="ChEBI" id="CHEBI:43474"/>
        <dbReference type="ChEBI" id="CHEBI:456216"/>
        <dbReference type="EC" id="5.6.2.4"/>
    </reaction>
</comment>
<dbReference type="GO" id="GO:0000725">
    <property type="term" value="P:recombinational repair"/>
    <property type="evidence" value="ECO:0007669"/>
    <property type="project" value="TreeGrafter"/>
</dbReference>
<evidence type="ECO:0000259" key="10">
    <source>
        <dbReference type="Pfam" id="PF00580"/>
    </source>
</evidence>
<dbReference type="Pfam" id="PF00580">
    <property type="entry name" value="UvrD-helicase"/>
    <property type="match status" value="1"/>
</dbReference>
<dbReference type="InterPro" id="IPR027417">
    <property type="entry name" value="P-loop_NTPase"/>
</dbReference>
<reference evidence="12" key="2">
    <citation type="submission" date="2023-09" db="EMBL/GenBank/DDBJ databases">
        <title>Characterization of Arcobacter Isolates from Retail Chicken Sold in Supermarkets in Tbilisi, Georgia.</title>
        <authorList>
            <person name="Matthias R."/>
            <person name="Zautner A.E."/>
        </authorList>
    </citation>
    <scope>NUCLEOTIDE SEQUENCE</scope>
    <source>
        <strain evidence="12">LEO 109</strain>
    </source>
</reference>
<feature type="domain" description="UvrD-like helicase ATP-binding" evidence="10">
    <location>
        <begin position="19"/>
        <end position="86"/>
    </location>
</feature>
<evidence type="ECO:0000313" key="12">
    <source>
        <dbReference type="EMBL" id="WNL12346.1"/>
    </source>
</evidence>
<dbReference type="InterPro" id="IPR014017">
    <property type="entry name" value="DNA_helicase_UvrD-like_C"/>
</dbReference>
<keyword evidence="5" id="KW-0413">Isomerase</keyword>
<dbReference type="EC" id="5.6.2.4" evidence="7"/>
<evidence type="ECO:0000256" key="8">
    <source>
        <dbReference type="ARBA" id="ARBA00034923"/>
    </source>
</evidence>
<evidence type="ECO:0000256" key="6">
    <source>
        <dbReference type="ARBA" id="ARBA00034617"/>
    </source>
</evidence>
<keyword evidence="3" id="KW-0347">Helicase</keyword>
<dbReference type="InterPro" id="IPR000212">
    <property type="entry name" value="DNA_helicase_UvrD/REP"/>
</dbReference>
<organism evidence="13">
    <name type="scientific">Arcobacter sp. AZ-2023</name>
    <dbReference type="NCBI Taxonomy" id="3074453"/>
    <lineage>
        <taxon>Bacteria</taxon>
        <taxon>Pseudomonadati</taxon>
        <taxon>Campylobacterota</taxon>
        <taxon>Epsilonproteobacteria</taxon>
        <taxon>Campylobacterales</taxon>
        <taxon>Arcobacteraceae</taxon>
        <taxon>Arcobacter</taxon>
    </lineage>
</organism>
<evidence type="ECO:0000256" key="3">
    <source>
        <dbReference type="ARBA" id="ARBA00022806"/>
    </source>
</evidence>
<dbReference type="EMBL" id="CP134851">
    <property type="protein sequence ID" value="WNL24563.1"/>
    <property type="molecule type" value="Genomic_DNA"/>
</dbReference>
<sequence>MFIQGKVYLELIEKFAIYIYDNSLSCRKYLQTKYKYIIIDEFQDCGAEQYYLFMKLKNLGLISIAVGDLNQSIYAFTGRTSDYLIKLMKNPTFKSFSLSKNHRCHPSIINYSLRLMSPNAQLLNTDSINVFYRKIPGDESDIAKWIDTILSTTMKNFNVVSLSEVAILTKNYRTAKIIDNCLTTPHRLIQQSKLESDNNVSKLFDNILKFSFNNENTIIEIIEMFISIDIINSREQKILIDNFNAIKTYLSNGGNNFNEIKDSFKRISDILLPFDDSVFSLNILEQVFQNELFIYSSKLENEIQILTLHKSKGLEFDIVFHLDLYEWILPAKRLINRISEYIAYQQDLNLHYVGITRAKKACILCTSTMRTNHQNRIINSTDSEYFVLNNVNNLSK</sequence>
<comment type="catalytic activity">
    <reaction evidence="6">
        <text>Couples ATP hydrolysis with the unwinding of duplex DNA by translocating in the 3'-5' direction.</text>
        <dbReference type="EC" id="5.6.2.4"/>
    </reaction>
</comment>
<dbReference type="GO" id="GO:0003677">
    <property type="term" value="F:DNA binding"/>
    <property type="evidence" value="ECO:0007669"/>
    <property type="project" value="InterPro"/>
</dbReference>
<dbReference type="GO" id="GO:0004527">
    <property type="term" value="F:exonuclease activity"/>
    <property type="evidence" value="ECO:0007669"/>
    <property type="project" value="UniProtKB-KW"/>
</dbReference>
<evidence type="ECO:0000256" key="5">
    <source>
        <dbReference type="ARBA" id="ARBA00023235"/>
    </source>
</evidence>
<evidence type="ECO:0000259" key="11">
    <source>
        <dbReference type="Pfam" id="PF13361"/>
    </source>
</evidence>
<evidence type="ECO:0000256" key="1">
    <source>
        <dbReference type="ARBA" id="ARBA00022741"/>
    </source>
</evidence>
<evidence type="ECO:0000313" key="13">
    <source>
        <dbReference type="EMBL" id="WNL24563.1"/>
    </source>
</evidence>
<dbReference type="InterPro" id="IPR014016">
    <property type="entry name" value="UvrD-like_ATP-bd"/>
</dbReference>
<dbReference type="Gene3D" id="3.40.50.300">
    <property type="entry name" value="P-loop containing nucleotide triphosphate hydrolases"/>
    <property type="match status" value="2"/>
</dbReference>
<proteinExistence type="predicted"/>
<accession>A0AA96DFJ2</accession>
<dbReference type="GO" id="GO:0043138">
    <property type="term" value="F:3'-5' DNA helicase activity"/>
    <property type="evidence" value="ECO:0007669"/>
    <property type="project" value="UniProtKB-EC"/>
</dbReference>